<comment type="subcellular location">
    <subcellularLocation>
        <location evidence="1">Cell membrane</location>
        <topology evidence="1">Multi-pass membrane protein</topology>
    </subcellularLocation>
</comment>
<feature type="region of interest" description="Disordered" evidence="6">
    <location>
        <begin position="73"/>
        <end position="92"/>
    </location>
</feature>
<reference evidence="9 10" key="1">
    <citation type="submission" date="2016-12" db="EMBL/GenBank/DDBJ databases">
        <title>The draft genome sequence of Actinophytocola xinjiangensis.</title>
        <authorList>
            <person name="Wang W."/>
            <person name="Yuan L."/>
        </authorList>
    </citation>
    <scope>NUCLEOTIDE SEQUENCE [LARGE SCALE GENOMIC DNA]</scope>
    <source>
        <strain evidence="9 10">CGMCC 4.4663</strain>
    </source>
</reference>
<name>A0A7Z1AYY9_9PSEU</name>
<feature type="transmembrane region" description="Helical" evidence="7">
    <location>
        <begin position="18"/>
        <end position="37"/>
    </location>
</feature>
<feature type="transmembrane region" description="Helical" evidence="7">
    <location>
        <begin position="49"/>
        <end position="68"/>
    </location>
</feature>
<comment type="caution">
    <text evidence="9">The sequence shown here is derived from an EMBL/GenBank/DDBJ whole genome shotgun (WGS) entry which is preliminary data.</text>
</comment>
<dbReference type="InterPro" id="IPR027379">
    <property type="entry name" value="CLS_N"/>
</dbReference>
<dbReference type="RefSeq" id="WP_075133495.1">
    <property type="nucleotide sequence ID" value="NZ_MSIF01000006.1"/>
</dbReference>
<protein>
    <recommendedName>
        <fullName evidence="8">Cardiolipin synthase N-terminal domain-containing protein</fullName>
    </recommendedName>
</protein>
<dbReference type="GO" id="GO:0005886">
    <property type="term" value="C:plasma membrane"/>
    <property type="evidence" value="ECO:0007669"/>
    <property type="project" value="UniProtKB-SubCell"/>
</dbReference>
<evidence type="ECO:0000259" key="8">
    <source>
        <dbReference type="Pfam" id="PF13396"/>
    </source>
</evidence>
<evidence type="ECO:0000256" key="6">
    <source>
        <dbReference type="SAM" id="MobiDB-lite"/>
    </source>
</evidence>
<evidence type="ECO:0000256" key="3">
    <source>
        <dbReference type="ARBA" id="ARBA00022692"/>
    </source>
</evidence>
<proteinExistence type="predicted"/>
<dbReference type="OrthoDB" id="5125307at2"/>
<evidence type="ECO:0000256" key="5">
    <source>
        <dbReference type="ARBA" id="ARBA00023136"/>
    </source>
</evidence>
<evidence type="ECO:0000313" key="9">
    <source>
        <dbReference type="EMBL" id="OLF10506.1"/>
    </source>
</evidence>
<accession>A0A7Z1AYY9</accession>
<evidence type="ECO:0000256" key="2">
    <source>
        <dbReference type="ARBA" id="ARBA00022475"/>
    </source>
</evidence>
<evidence type="ECO:0000256" key="1">
    <source>
        <dbReference type="ARBA" id="ARBA00004651"/>
    </source>
</evidence>
<dbReference type="EMBL" id="MSIF01000006">
    <property type="protein sequence ID" value="OLF10506.1"/>
    <property type="molecule type" value="Genomic_DNA"/>
</dbReference>
<dbReference type="Pfam" id="PF13396">
    <property type="entry name" value="PLDc_N"/>
    <property type="match status" value="1"/>
</dbReference>
<organism evidence="9 10">
    <name type="scientific">Actinophytocola xinjiangensis</name>
    <dbReference type="NCBI Taxonomy" id="485602"/>
    <lineage>
        <taxon>Bacteria</taxon>
        <taxon>Bacillati</taxon>
        <taxon>Actinomycetota</taxon>
        <taxon>Actinomycetes</taxon>
        <taxon>Pseudonocardiales</taxon>
        <taxon>Pseudonocardiaceae</taxon>
    </lineage>
</organism>
<keyword evidence="3 7" id="KW-0812">Transmembrane</keyword>
<keyword evidence="10" id="KW-1185">Reference proteome</keyword>
<gene>
    <name evidence="9" type="ORF">BLA60_15060</name>
</gene>
<keyword evidence="5 7" id="KW-0472">Membrane</keyword>
<evidence type="ECO:0000256" key="4">
    <source>
        <dbReference type="ARBA" id="ARBA00022989"/>
    </source>
</evidence>
<keyword evidence="2" id="KW-1003">Cell membrane</keyword>
<dbReference type="Proteomes" id="UP000185696">
    <property type="component" value="Unassembled WGS sequence"/>
</dbReference>
<evidence type="ECO:0000256" key="7">
    <source>
        <dbReference type="SAM" id="Phobius"/>
    </source>
</evidence>
<sequence length="92" mass="10577">MTKHERWRDLTPAQQRGFLAAGGVQLALAAIAWIDLARRPQEMVHGRKPLWAAAITVNFVGPIAYLWFGRERDERRARRATRSSWPVERRAG</sequence>
<keyword evidence="4 7" id="KW-1133">Transmembrane helix</keyword>
<feature type="domain" description="Cardiolipin synthase N-terminal" evidence="8">
    <location>
        <begin position="27"/>
        <end position="70"/>
    </location>
</feature>
<dbReference type="AlphaFoldDB" id="A0A7Z1AYY9"/>
<evidence type="ECO:0000313" key="10">
    <source>
        <dbReference type="Proteomes" id="UP000185696"/>
    </source>
</evidence>